<feature type="signal peptide" evidence="1">
    <location>
        <begin position="1"/>
        <end position="24"/>
    </location>
</feature>
<evidence type="ECO:0000313" key="3">
    <source>
        <dbReference type="Proteomes" id="UP000199664"/>
    </source>
</evidence>
<evidence type="ECO:0000256" key="1">
    <source>
        <dbReference type="SAM" id="SignalP"/>
    </source>
</evidence>
<protein>
    <recommendedName>
        <fullName evidence="4">SH3 domain-containing protein</fullName>
    </recommendedName>
</protein>
<dbReference type="Gene3D" id="2.30.30.40">
    <property type="entry name" value="SH3 Domains"/>
    <property type="match status" value="1"/>
</dbReference>
<evidence type="ECO:0008006" key="4">
    <source>
        <dbReference type="Google" id="ProtNLM"/>
    </source>
</evidence>
<dbReference type="PROSITE" id="PS51257">
    <property type="entry name" value="PROKAR_LIPOPROTEIN"/>
    <property type="match status" value="1"/>
</dbReference>
<accession>A0A1H7UF82</accession>
<evidence type="ECO:0000313" key="2">
    <source>
        <dbReference type="EMBL" id="SEL95712.1"/>
    </source>
</evidence>
<organism evidence="2 3">
    <name type="scientific">Bosea lupini</name>
    <dbReference type="NCBI Taxonomy" id="1036779"/>
    <lineage>
        <taxon>Bacteria</taxon>
        <taxon>Pseudomonadati</taxon>
        <taxon>Pseudomonadota</taxon>
        <taxon>Alphaproteobacteria</taxon>
        <taxon>Hyphomicrobiales</taxon>
        <taxon>Boseaceae</taxon>
        <taxon>Bosea</taxon>
    </lineage>
</organism>
<name>A0A1H7UF82_9HYPH</name>
<dbReference type="AlphaFoldDB" id="A0A1H7UF82"/>
<dbReference type="EMBL" id="FOAN01000006">
    <property type="protein sequence ID" value="SEL95712.1"/>
    <property type="molecule type" value="Genomic_DNA"/>
</dbReference>
<keyword evidence="1" id="KW-0732">Signal</keyword>
<keyword evidence="3" id="KW-1185">Reference proteome</keyword>
<gene>
    <name evidence="2" type="ORF">SAMN04515666_106249</name>
</gene>
<sequence>MTAIRLGLLTAAFAACLSAAPAFAQNRCAVTDPTGTPLNIRETPNGEIIGRVSNGAGIRVMNTSFDERGRPWALISPRGRNHVVGWVYREFVSCY</sequence>
<reference evidence="3" key="1">
    <citation type="submission" date="2016-10" db="EMBL/GenBank/DDBJ databases">
        <authorList>
            <person name="Varghese N."/>
            <person name="Submissions S."/>
        </authorList>
    </citation>
    <scope>NUCLEOTIDE SEQUENCE [LARGE SCALE GENOMIC DNA]</scope>
    <source>
        <strain evidence="3">LMG 26383,CCUG 61248,R- 45681</strain>
    </source>
</reference>
<proteinExistence type="predicted"/>
<dbReference type="RefSeq" id="WP_244543909.1">
    <property type="nucleotide sequence ID" value="NZ_FOAN01000006.1"/>
</dbReference>
<dbReference type="Proteomes" id="UP000199664">
    <property type="component" value="Unassembled WGS sequence"/>
</dbReference>
<feature type="chain" id="PRO_5011525411" description="SH3 domain-containing protein" evidence="1">
    <location>
        <begin position="25"/>
        <end position="95"/>
    </location>
</feature>